<accession>A0AB40ATZ6</accession>
<dbReference type="RefSeq" id="XP_039118461.1">
    <property type="nucleotide sequence ID" value="XM_039262527.1"/>
</dbReference>
<dbReference type="AlphaFoldDB" id="A0AB40ATZ6"/>
<dbReference type="GeneID" id="120254408"/>
<protein>
    <submittedName>
        <fullName evidence="7 8">Glycosyltransferase BC10-like</fullName>
    </submittedName>
</protein>
<proteinExistence type="predicted"/>
<evidence type="ECO:0000313" key="7">
    <source>
        <dbReference type="RefSeq" id="XP_039118460.1"/>
    </source>
</evidence>
<reference evidence="7 8" key="1">
    <citation type="submission" date="2025-04" db="UniProtKB">
        <authorList>
            <consortium name="RefSeq"/>
        </authorList>
    </citation>
    <scope>IDENTIFICATION</scope>
</reference>
<dbReference type="InterPro" id="IPR044174">
    <property type="entry name" value="BC10-like"/>
</dbReference>
<dbReference type="GO" id="GO:0016757">
    <property type="term" value="F:glycosyltransferase activity"/>
    <property type="evidence" value="ECO:0007669"/>
    <property type="project" value="UniProtKB-KW"/>
</dbReference>
<dbReference type="InterPro" id="IPR003406">
    <property type="entry name" value="Glyco_trans_14"/>
</dbReference>
<dbReference type="RefSeq" id="XP_039118462.1">
    <property type="nucleotide sequence ID" value="XM_039262528.1"/>
</dbReference>
<dbReference type="RefSeq" id="XP_039118460.1">
    <property type="nucleotide sequence ID" value="XM_039262526.1"/>
</dbReference>
<comment type="subcellular location">
    <subcellularLocation>
        <location evidence="1">Membrane</location>
        <topology evidence="1">Single-pass type II membrane protein</topology>
    </subcellularLocation>
</comment>
<keyword evidence="5" id="KW-0325">Glycoprotein</keyword>
<evidence type="ECO:0000313" key="9">
    <source>
        <dbReference type="RefSeq" id="XP_039118462.1"/>
    </source>
</evidence>
<evidence type="ECO:0000313" key="6">
    <source>
        <dbReference type="Proteomes" id="UP001515500"/>
    </source>
</evidence>
<dbReference type="Proteomes" id="UP001515500">
    <property type="component" value="Unplaced"/>
</dbReference>
<keyword evidence="6" id="KW-1185">Reference proteome</keyword>
<dbReference type="GO" id="GO:0016020">
    <property type="term" value="C:membrane"/>
    <property type="evidence" value="ECO:0007669"/>
    <property type="project" value="UniProtKB-SubCell"/>
</dbReference>
<keyword evidence="2" id="KW-0328">Glycosyltransferase</keyword>
<evidence type="ECO:0000256" key="1">
    <source>
        <dbReference type="ARBA" id="ARBA00004606"/>
    </source>
</evidence>
<sequence length="86" mass="10317">MIEAKRILLRNALKDPFNVRFAFVSDSCIPLYNFSYIYDYIMSTSTSYLDRYLMLLVLNKRCVGIIILMNQVIKQIQMHQVMQFRR</sequence>
<evidence type="ECO:0000256" key="5">
    <source>
        <dbReference type="ARBA" id="ARBA00023180"/>
    </source>
</evidence>
<name>A0AB40ATZ6_DIOCR</name>
<gene>
    <name evidence="7 8 9" type="primary">LOC120254408</name>
</gene>
<dbReference type="PANTHER" id="PTHR31042">
    <property type="entry name" value="CORE-2/I-BRANCHING BETA-1,6-N-ACETYLGLUCOSAMINYLTRANSFERASE FAMILY PROTEIN-RELATED"/>
    <property type="match status" value="1"/>
</dbReference>
<dbReference type="Pfam" id="PF02485">
    <property type="entry name" value="Branch"/>
    <property type="match status" value="1"/>
</dbReference>
<keyword evidence="4" id="KW-0472">Membrane</keyword>
<organism evidence="6 7">
    <name type="scientific">Dioscorea cayennensis subsp. rotundata</name>
    <name type="common">White Guinea yam</name>
    <name type="synonym">Dioscorea rotundata</name>
    <dbReference type="NCBI Taxonomy" id="55577"/>
    <lineage>
        <taxon>Eukaryota</taxon>
        <taxon>Viridiplantae</taxon>
        <taxon>Streptophyta</taxon>
        <taxon>Embryophyta</taxon>
        <taxon>Tracheophyta</taxon>
        <taxon>Spermatophyta</taxon>
        <taxon>Magnoliopsida</taxon>
        <taxon>Liliopsida</taxon>
        <taxon>Dioscoreales</taxon>
        <taxon>Dioscoreaceae</taxon>
        <taxon>Dioscorea</taxon>
    </lineage>
</organism>
<evidence type="ECO:0000256" key="2">
    <source>
        <dbReference type="ARBA" id="ARBA00022676"/>
    </source>
</evidence>
<keyword evidence="3" id="KW-0808">Transferase</keyword>
<dbReference type="PANTHER" id="PTHR31042:SF2">
    <property type="entry name" value="GLYCOSYLTRANSFERASE BC10"/>
    <property type="match status" value="1"/>
</dbReference>
<evidence type="ECO:0000256" key="3">
    <source>
        <dbReference type="ARBA" id="ARBA00022679"/>
    </source>
</evidence>
<evidence type="ECO:0000256" key="4">
    <source>
        <dbReference type="ARBA" id="ARBA00023136"/>
    </source>
</evidence>
<evidence type="ECO:0000313" key="8">
    <source>
        <dbReference type="RefSeq" id="XP_039118461.1"/>
    </source>
</evidence>